<feature type="compositionally biased region" description="Gly residues" evidence="1">
    <location>
        <begin position="1"/>
        <end position="21"/>
    </location>
</feature>
<organism evidence="3">
    <name type="scientific">Brachypodium distachyon</name>
    <name type="common">Purple false brome</name>
    <name type="synonym">Trachynia distachya</name>
    <dbReference type="NCBI Taxonomy" id="15368"/>
    <lineage>
        <taxon>Eukaryota</taxon>
        <taxon>Viridiplantae</taxon>
        <taxon>Streptophyta</taxon>
        <taxon>Embryophyta</taxon>
        <taxon>Tracheophyta</taxon>
        <taxon>Spermatophyta</taxon>
        <taxon>Magnoliopsida</taxon>
        <taxon>Liliopsida</taxon>
        <taxon>Poales</taxon>
        <taxon>Poaceae</taxon>
        <taxon>BOP clade</taxon>
        <taxon>Pooideae</taxon>
        <taxon>Stipodae</taxon>
        <taxon>Brachypodieae</taxon>
        <taxon>Brachypodium</taxon>
    </lineage>
</organism>
<feature type="region of interest" description="Disordered" evidence="1">
    <location>
        <begin position="283"/>
        <end position="370"/>
    </location>
</feature>
<dbReference type="GeneID" id="100825130"/>
<dbReference type="SMART" id="SM00256">
    <property type="entry name" value="FBOX"/>
    <property type="match status" value="1"/>
</dbReference>
<reference evidence="3 4" key="1">
    <citation type="journal article" date="2010" name="Nature">
        <title>Genome sequencing and analysis of the model grass Brachypodium distachyon.</title>
        <authorList>
            <consortium name="International Brachypodium Initiative"/>
        </authorList>
    </citation>
    <scope>NUCLEOTIDE SEQUENCE [LARGE SCALE GENOMIC DNA]</scope>
    <source>
        <strain evidence="3">Bd21</strain>
        <strain evidence="4">cv. Bd21</strain>
    </source>
</reference>
<dbReference type="Gramene" id="KQJ87812">
    <property type="protein sequence ID" value="KQJ87812"/>
    <property type="gene ID" value="BRADI_4g13682v3"/>
</dbReference>
<accession>A0A0Q3ENG3</accession>
<evidence type="ECO:0000313" key="3">
    <source>
        <dbReference type="EMBL" id="KQJ87812.1"/>
    </source>
</evidence>
<dbReference type="RefSeq" id="XP_010237549.1">
    <property type="nucleotide sequence ID" value="XM_010239247.3"/>
</dbReference>
<dbReference type="SUPFAM" id="SSF52058">
    <property type="entry name" value="L domain-like"/>
    <property type="match status" value="1"/>
</dbReference>
<dbReference type="EnsemblPlants" id="KQJ87812">
    <property type="protein sequence ID" value="KQJ87812"/>
    <property type="gene ID" value="BRADI_4g13682v3"/>
</dbReference>
<dbReference type="Pfam" id="PF24758">
    <property type="entry name" value="LRR_At5g56370"/>
    <property type="match status" value="1"/>
</dbReference>
<dbReference type="SUPFAM" id="SSF81383">
    <property type="entry name" value="F-box domain"/>
    <property type="match status" value="1"/>
</dbReference>
<proteinExistence type="predicted"/>
<feature type="domain" description="F-box" evidence="2">
    <location>
        <begin position="25"/>
        <end position="61"/>
    </location>
</feature>
<dbReference type="Gene3D" id="1.20.1280.50">
    <property type="match status" value="1"/>
</dbReference>
<dbReference type="InterPro" id="IPR053781">
    <property type="entry name" value="F-box_AtFBL13-like"/>
</dbReference>
<reference evidence="4" key="3">
    <citation type="submission" date="2018-08" db="UniProtKB">
        <authorList>
            <consortium name="EnsemblPlants"/>
        </authorList>
    </citation>
    <scope>IDENTIFICATION</scope>
    <source>
        <strain evidence="4">cv. Bd21</strain>
    </source>
</reference>
<feature type="compositionally biased region" description="Acidic residues" evidence="1">
    <location>
        <begin position="356"/>
        <end position="365"/>
    </location>
</feature>
<dbReference type="InterPro" id="IPR036047">
    <property type="entry name" value="F-box-like_dom_sf"/>
</dbReference>
<gene>
    <name evidence="4" type="primary">LOC100825130</name>
    <name evidence="3" type="ORF">BRADI_4g13682v3</name>
</gene>
<sequence>MLQGNGGQEPPGDSGSGGDGKGAARDRISDLPDDLCHRVLSFLKAWEVVRMSLLSRRWRHMWASAPCLDIRHPCACNARADQRRYEAFVNNLLLRRSPDVPLDTLHLSWTHSGAVDTWTVYAVRHHARAIELSGTGHYPRPEPEYTSFLFGNFKILKLTHVKMYSELLAQLCSRCTSLEELELKNSSIHGVTIRSGSLRRLTMVNCFTPNSLLVDAPGLVLLRCIRPYSVVPEIRNSGSLVTATIMLDDSCLLHRCDHEWPPIEDDGDDDDVFFAYADGFHAEIPDSESNDDDSAGSDAENPDDSESDDDGSAGSDAENPDNSESDDDGSAGSHAEDADGSESGDDGSAGSHAEDPNDSESDDDGSAGSHAITVFGGSGILRSLFNVRTMELLAHRGEVLLRSQLRNCPVFKNLKTLSLGEWCIGPDFDALSTILEHSPNLEKLYLHLDEDHNSRGEISPSGRPFTCNHLKLLKITHFKDDTITRKLVEFVCQNGNGGAGSEEMRKAQDEAAESSGKSVRESQSPE</sequence>
<protein>
    <recommendedName>
        <fullName evidence="2">F-box domain-containing protein</fullName>
    </recommendedName>
</protein>
<dbReference type="CDD" id="cd22160">
    <property type="entry name" value="F-box_AtFBL13-like"/>
    <property type="match status" value="1"/>
</dbReference>
<name>A0A0Q3ENG3_BRADI</name>
<dbReference type="Proteomes" id="UP000008810">
    <property type="component" value="Chromosome 4"/>
</dbReference>
<dbReference type="PROSITE" id="PS50181">
    <property type="entry name" value="FBOX"/>
    <property type="match status" value="1"/>
</dbReference>
<dbReference type="OrthoDB" id="683801at2759"/>
<dbReference type="InterPro" id="IPR053197">
    <property type="entry name" value="F-box_SCFL_complex_component"/>
</dbReference>
<dbReference type="PANTHER" id="PTHR34223">
    <property type="entry name" value="OS11G0201299 PROTEIN"/>
    <property type="match status" value="1"/>
</dbReference>
<evidence type="ECO:0000313" key="4">
    <source>
        <dbReference type="EnsemblPlants" id="KQJ87812"/>
    </source>
</evidence>
<evidence type="ECO:0000256" key="1">
    <source>
        <dbReference type="SAM" id="MobiDB-lite"/>
    </source>
</evidence>
<keyword evidence="5" id="KW-1185">Reference proteome</keyword>
<dbReference type="InterPro" id="IPR055411">
    <property type="entry name" value="LRR_FXL15/At3g58940/PEG3-like"/>
</dbReference>
<dbReference type="EnsemblPlants" id="PNT63274">
    <property type="protein sequence ID" value="PNT63274"/>
    <property type="gene ID" value="BRADI_4g13682v3"/>
</dbReference>
<evidence type="ECO:0000259" key="2">
    <source>
        <dbReference type="PROSITE" id="PS50181"/>
    </source>
</evidence>
<dbReference type="KEGG" id="bdi:100825130"/>
<feature type="region of interest" description="Disordered" evidence="1">
    <location>
        <begin position="1"/>
        <end position="24"/>
    </location>
</feature>
<dbReference type="PANTHER" id="PTHR34223:SF34">
    <property type="entry name" value="F-BOX DOMAIN-CONTAINING PROTEIN"/>
    <property type="match status" value="1"/>
</dbReference>
<feature type="compositionally biased region" description="Acidic residues" evidence="1">
    <location>
        <begin position="318"/>
        <end position="329"/>
    </location>
</feature>
<dbReference type="Gramene" id="PNT63274">
    <property type="protein sequence ID" value="PNT63274"/>
    <property type="gene ID" value="BRADI_4g13682v3"/>
</dbReference>
<dbReference type="Pfam" id="PF00646">
    <property type="entry name" value="F-box"/>
    <property type="match status" value="1"/>
</dbReference>
<reference evidence="3" key="2">
    <citation type="submission" date="2017-06" db="EMBL/GenBank/DDBJ databases">
        <title>WGS assembly of Brachypodium distachyon.</title>
        <authorList>
            <consortium name="The International Brachypodium Initiative"/>
            <person name="Lucas S."/>
            <person name="Harmon-Smith M."/>
            <person name="Lail K."/>
            <person name="Tice H."/>
            <person name="Grimwood J."/>
            <person name="Bruce D."/>
            <person name="Barry K."/>
            <person name="Shu S."/>
            <person name="Lindquist E."/>
            <person name="Wang M."/>
            <person name="Pitluck S."/>
            <person name="Vogel J.P."/>
            <person name="Garvin D.F."/>
            <person name="Mockler T.C."/>
            <person name="Schmutz J."/>
            <person name="Rokhsar D."/>
            <person name="Bevan M.W."/>
        </authorList>
    </citation>
    <scope>NUCLEOTIDE SEQUENCE</scope>
    <source>
        <strain evidence="3">Bd21</strain>
    </source>
</reference>
<dbReference type="InterPro" id="IPR001810">
    <property type="entry name" value="F-box_dom"/>
</dbReference>
<feature type="compositionally biased region" description="Polar residues" evidence="1">
    <location>
        <begin position="515"/>
        <end position="526"/>
    </location>
</feature>
<feature type="region of interest" description="Disordered" evidence="1">
    <location>
        <begin position="497"/>
        <end position="526"/>
    </location>
</feature>
<dbReference type="EMBL" id="CM000883">
    <property type="protein sequence ID" value="KQJ87812.1"/>
    <property type="molecule type" value="Genomic_DNA"/>
</dbReference>
<feature type="compositionally biased region" description="Acidic residues" evidence="1">
    <location>
        <begin position="285"/>
        <end position="311"/>
    </location>
</feature>
<dbReference type="ExpressionAtlas" id="A0A0Q3ENG3">
    <property type="expression patterns" value="baseline"/>
</dbReference>
<dbReference type="AlphaFoldDB" id="A0A0Q3ENG3"/>
<dbReference type="EMBL" id="CM000883">
    <property type="protein sequence ID" value="PNT63274.1"/>
    <property type="molecule type" value="Genomic_DNA"/>
</dbReference>
<evidence type="ECO:0000313" key="5">
    <source>
        <dbReference type="Proteomes" id="UP000008810"/>
    </source>
</evidence>